<dbReference type="PANTHER" id="PTHR11958">
    <property type="entry name" value="SODIUM/DICARBOXYLATE SYMPORTER-RELATED"/>
    <property type="match status" value="1"/>
</dbReference>
<dbReference type="Gene3D" id="1.10.3860.10">
    <property type="entry name" value="Sodium:dicarboxylate symporter"/>
    <property type="match status" value="1"/>
</dbReference>
<evidence type="ECO:0000256" key="2">
    <source>
        <dbReference type="ARBA" id="ARBA00022448"/>
    </source>
</evidence>
<dbReference type="Pfam" id="PF00375">
    <property type="entry name" value="SDF"/>
    <property type="match status" value="1"/>
</dbReference>
<reference evidence="7 8" key="2">
    <citation type="journal article" date="2024" name="G3 (Bethesda)">
        <title>The genome of the cryopelagic Antarctic bald notothen, Trematomus borchgrevinki.</title>
        <authorList>
            <person name="Rayamajhi N."/>
            <person name="Rivera-Colon A.G."/>
            <person name="Minhas B.F."/>
            <person name="Cheng C.C."/>
            <person name="Catchen J.M."/>
        </authorList>
    </citation>
    <scope>NUCLEOTIDE SEQUENCE [LARGE SCALE GENOMIC DNA]</scope>
    <source>
        <strain evidence="7">AGRC-2024</strain>
    </source>
</reference>
<name>A0ABD2GMW2_PAGBO</name>
<dbReference type="SUPFAM" id="SSF118215">
    <property type="entry name" value="Proton glutamate symport protein"/>
    <property type="match status" value="1"/>
</dbReference>
<comment type="similarity">
    <text evidence="6">Belongs to the dicarboxylate/amino acid:cation symporter (DAACS) (TC 2.A.23) family.</text>
</comment>
<keyword evidence="4 6" id="KW-1133">Transmembrane helix</keyword>
<keyword evidence="3 6" id="KW-0812">Transmembrane</keyword>
<evidence type="ECO:0000313" key="7">
    <source>
        <dbReference type="EMBL" id="KAL3055461.1"/>
    </source>
</evidence>
<dbReference type="Proteomes" id="UP001619887">
    <property type="component" value="Unassembled WGS sequence"/>
</dbReference>
<evidence type="ECO:0000256" key="1">
    <source>
        <dbReference type="ARBA" id="ARBA00004141"/>
    </source>
</evidence>
<comment type="caution">
    <text evidence="7">The sequence shown here is derived from an EMBL/GenBank/DDBJ whole genome shotgun (WGS) entry which is preliminary data.</text>
</comment>
<evidence type="ECO:0000256" key="5">
    <source>
        <dbReference type="ARBA" id="ARBA00023136"/>
    </source>
</evidence>
<evidence type="ECO:0000256" key="4">
    <source>
        <dbReference type="ARBA" id="ARBA00022989"/>
    </source>
</evidence>
<dbReference type="GO" id="GO:0015293">
    <property type="term" value="F:symporter activity"/>
    <property type="evidence" value="ECO:0007669"/>
    <property type="project" value="UniProtKB-UniRule"/>
</dbReference>
<comment type="caution">
    <text evidence="6">Lacks conserved residue(s) required for the propagation of feature annotation.</text>
</comment>
<accession>A0ABD2GMW2</accession>
<dbReference type="PANTHER" id="PTHR11958:SF63">
    <property type="entry name" value="AMINO ACID TRANSPORTER"/>
    <property type="match status" value="1"/>
</dbReference>
<dbReference type="InterPro" id="IPR050746">
    <property type="entry name" value="DAACS"/>
</dbReference>
<gene>
    <name evidence="7" type="ORF">OYC64_018188</name>
</gene>
<comment type="subcellular location">
    <subcellularLocation>
        <location evidence="1 6">Membrane</location>
        <topology evidence="1 6">Multi-pass membrane protein</topology>
    </subcellularLocation>
</comment>
<evidence type="ECO:0000256" key="3">
    <source>
        <dbReference type="ARBA" id="ARBA00022692"/>
    </source>
</evidence>
<dbReference type="InterPro" id="IPR036458">
    <property type="entry name" value="Na:dicarbo_symporter_sf"/>
</dbReference>
<dbReference type="GO" id="GO:0016020">
    <property type="term" value="C:membrane"/>
    <property type="evidence" value="ECO:0007669"/>
    <property type="project" value="UniProtKB-SubCell"/>
</dbReference>
<keyword evidence="2 6" id="KW-0813">Transport</keyword>
<dbReference type="AlphaFoldDB" id="A0ABD2GMW2"/>
<organism evidence="7 8">
    <name type="scientific">Pagothenia borchgrevinki</name>
    <name type="common">Bald rockcod</name>
    <name type="synonym">Trematomus borchgrevinki</name>
    <dbReference type="NCBI Taxonomy" id="8213"/>
    <lineage>
        <taxon>Eukaryota</taxon>
        <taxon>Metazoa</taxon>
        <taxon>Chordata</taxon>
        <taxon>Craniata</taxon>
        <taxon>Vertebrata</taxon>
        <taxon>Euteleostomi</taxon>
        <taxon>Actinopterygii</taxon>
        <taxon>Neopterygii</taxon>
        <taxon>Teleostei</taxon>
        <taxon>Neoteleostei</taxon>
        <taxon>Acanthomorphata</taxon>
        <taxon>Eupercaria</taxon>
        <taxon>Perciformes</taxon>
        <taxon>Notothenioidei</taxon>
        <taxon>Nototheniidae</taxon>
        <taxon>Pagothenia</taxon>
    </lineage>
</organism>
<feature type="transmembrane region" description="Helical" evidence="6">
    <location>
        <begin position="42"/>
        <end position="62"/>
    </location>
</feature>
<proteinExistence type="inferred from homology"/>
<keyword evidence="5 6" id="KW-0472">Membrane</keyword>
<keyword evidence="6" id="KW-0769">Symport</keyword>
<evidence type="ECO:0000313" key="8">
    <source>
        <dbReference type="Proteomes" id="UP001619887"/>
    </source>
</evidence>
<evidence type="ECO:0000256" key="6">
    <source>
        <dbReference type="RuleBase" id="RU361216"/>
    </source>
</evidence>
<protein>
    <recommendedName>
        <fullName evidence="6">Amino acid transporter</fullName>
    </recommendedName>
</protein>
<feature type="transmembrane region" description="Helical" evidence="6">
    <location>
        <begin position="68"/>
        <end position="88"/>
    </location>
</feature>
<reference evidence="7 8" key="1">
    <citation type="journal article" date="2022" name="G3 (Bethesda)">
        <title>Evaluating Illumina-, Nanopore-, and PacBio-based genome assembly strategies with the bald notothen, Trematomus borchgrevinki.</title>
        <authorList>
            <person name="Rayamajhi N."/>
            <person name="Cheng C.C."/>
            <person name="Catchen J.M."/>
        </authorList>
    </citation>
    <scope>NUCLEOTIDE SEQUENCE [LARGE SCALE GENOMIC DNA]</scope>
    <source>
        <strain evidence="7">AGRC-2024</strain>
    </source>
</reference>
<sequence>MDKWVTRFMMPLGATMSMDGTALYEAVASIVITQIYNMELDLGEIIIISITATAAAIGASGIPQASTVSMVIVLTSVGLPLEGISFIISIDWMLDRLWTTTNVLADCIVWVLCSISPDISCRN</sequence>
<dbReference type="PRINTS" id="PR00173">
    <property type="entry name" value="EDTRNSPORT"/>
</dbReference>
<dbReference type="InterPro" id="IPR001991">
    <property type="entry name" value="Na-dicarboxylate_symporter"/>
</dbReference>
<dbReference type="EMBL" id="JBIYXZ010002077">
    <property type="protein sequence ID" value="KAL3055461.1"/>
    <property type="molecule type" value="Genomic_DNA"/>
</dbReference>
<keyword evidence="8" id="KW-1185">Reference proteome</keyword>